<keyword evidence="12" id="KW-1185">Reference proteome</keyword>
<dbReference type="PANTHER" id="PTHR11228:SF7">
    <property type="entry name" value="PQQA PEPTIDE CYCLASE"/>
    <property type="match status" value="1"/>
</dbReference>
<dbReference type="InterPro" id="IPR023885">
    <property type="entry name" value="4Fe4S-binding_SPASM_dom"/>
</dbReference>
<dbReference type="SUPFAM" id="SSF46626">
    <property type="entry name" value="Cytochrome c"/>
    <property type="match status" value="1"/>
</dbReference>
<comment type="cofactor">
    <cofactor evidence="1">
        <name>[4Fe-4S] cluster</name>
        <dbReference type="ChEBI" id="CHEBI:49883"/>
    </cofactor>
</comment>
<evidence type="ECO:0000259" key="9">
    <source>
        <dbReference type="PROSITE" id="PS51007"/>
    </source>
</evidence>
<dbReference type="RefSeq" id="WP_338547848.1">
    <property type="nucleotide sequence ID" value="NZ_CP146069.1"/>
</dbReference>
<dbReference type="Gene3D" id="2.140.10.20">
    <property type="entry name" value="C-terminal (heme d1) domain of cytochrome cd1-nitrite reductase"/>
    <property type="match status" value="1"/>
</dbReference>
<dbReference type="CDD" id="cd01335">
    <property type="entry name" value="Radical_SAM"/>
    <property type="match status" value="1"/>
</dbReference>
<keyword evidence="2 8" id="KW-0349">Heme</keyword>
<dbReference type="SFLD" id="SFLDF00393">
    <property type="entry name" value="heme_D1_biosynthesis_(NirJ-lik"/>
    <property type="match status" value="1"/>
</dbReference>
<dbReference type="InterPro" id="IPR013785">
    <property type="entry name" value="Aldolase_TIM"/>
</dbReference>
<dbReference type="Pfam" id="PF13186">
    <property type="entry name" value="SPASM"/>
    <property type="match status" value="1"/>
</dbReference>
<dbReference type="SFLD" id="SFLDG01385">
    <property type="entry name" value="heme_carboxy_lyase_like"/>
    <property type="match status" value="1"/>
</dbReference>
<evidence type="ECO:0000256" key="7">
    <source>
        <dbReference type="ARBA" id="ARBA00023239"/>
    </source>
</evidence>
<feature type="domain" description="Radical SAM core" evidence="10">
    <location>
        <begin position="22"/>
        <end position="233"/>
    </location>
</feature>
<dbReference type="InterPro" id="IPR006638">
    <property type="entry name" value="Elp3/MiaA/NifB-like_rSAM"/>
</dbReference>
<dbReference type="InterPro" id="IPR023992">
    <property type="entry name" value="HemeD1_Synth_NirJ"/>
</dbReference>
<evidence type="ECO:0000313" key="11">
    <source>
        <dbReference type="EMBL" id="WWR45022.1"/>
    </source>
</evidence>
<evidence type="ECO:0000256" key="2">
    <source>
        <dbReference type="ARBA" id="ARBA00022617"/>
    </source>
</evidence>
<dbReference type="SUPFAM" id="SSF51004">
    <property type="entry name" value="C-terminal (heme d1) domain of cytochrome cd1-nitrite reductase"/>
    <property type="match status" value="1"/>
</dbReference>
<keyword evidence="6" id="KW-0411">Iron-sulfur</keyword>
<evidence type="ECO:0000256" key="6">
    <source>
        <dbReference type="ARBA" id="ARBA00023014"/>
    </source>
</evidence>
<evidence type="ECO:0000256" key="1">
    <source>
        <dbReference type="ARBA" id="ARBA00001966"/>
    </source>
</evidence>
<dbReference type="InterPro" id="IPR034480">
    <property type="entry name" value="Heme_synthase-like"/>
</dbReference>
<keyword evidence="5 8" id="KW-0408">Iron</keyword>
<dbReference type="InterPro" id="IPR011048">
    <property type="entry name" value="Haem_d1_sf"/>
</dbReference>
<dbReference type="SFLD" id="SFLDG01067">
    <property type="entry name" value="SPASM/twitch_domain_containing"/>
    <property type="match status" value="1"/>
</dbReference>
<keyword evidence="7" id="KW-0456">Lyase</keyword>
<dbReference type="InterPro" id="IPR007197">
    <property type="entry name" value="rSAM"/>
</dbReference>
<accession>A0ABZ2HD85</accession>
<dbReference type="Gene3D" id="1.10.760.10">
    <property type="entry name" value="Cytochrome c-like domain"/>
    <property type="match status" value="1"/>
</dbReference>
<keyword evidence="3" id="KW-0949">S-adenosyl-L-methionine</keyword>
<dbReference type="InterPro" id="IPR050377">
    <property type="entry name" value="Radical_SAM_PqqE_MftC-like"/>
</dbReference>
<gene>
    <name evidence="11" type="primary">nirJ</name>
    <name evidence="11" type="ORF">RZ517_09295</name>
</gene>
<evidence type="ECO:0000256" key="8">
    <source>
        <dbReference type="PROSITE-ProRule" id="PRU00433"/>
    </source>
</evidence>
<name>A0ABZ2HD85_9RHOB</name>
<feature type="domain" description="Cytochrome c" evidence="9">
    <location>
        <begin position="413"/>
        <end position="491"/>
    </location>
</feature>
<dbReference type="Pfam" id="PF13442">
    <property type="entry name" value="Cytochrome_CBB3"/>
    <property type="match status" value="1"/>
</dbReference>
<dbReference type="SFLD" id="SFLDS00029">
    <property type="entry name" value="Radical_SAM"/>
    <property type="match status" value="1"/>
</dbReference>
<dbReference type="EMBL" id="CP146069">
    <property type="protein sequence ID" value="WWR45022.1"/>
    <property type="molecule type" value="Genomic_DNA"/>
</dbReference>
<dbReference type="InterPro" id="IPR003143">
    <property type="entry name" value="Cyt_cd1_C_sf"/>
</dbReference>
<evidence type="ECO:0000256" key="3">
    <source>
        <dbReference type="ARBA" id="ARBA00022691"/>
    </source>
</evidence>
<dbReference type="InterPro" id="IPR036909">
    <property type="entry name" value="Cyt_c-like_dom_sf"/>
</dbReference>
<dbReference type="InterPro" id="IPR058240">
    <property type="entry name" value="rSAM_sf"/>
</dbReference>
<dbReference type="Proteomes" id="UP001364156">
    <property type="component" value="Chromosome"/>
</dbReference>
<dbReference type="Gene3D" id="3.20.20.70">
    <property type="entry name" value="Aldolase class I"/>
    <property type="match status" value="1"/>
</dbReference>
<dbReference type="PANTHER" id="PTHR11228">
    <property type="entry name" value="RADICAL SAM DOMAIN PROTEIN"/>
    <property type="match status" value="1"/>
</dbReference>
<evidence type="ECO:0000256" key="5">
    <source>
        <dbReference type="ARBA" id="ARBA00023004"/>
    </source>
</evidence>
<proteinExistence type="predicted"/>
<dbReference type="SUPFAM" id="SSF102114">
    <property type="entry name" value="Radical SAM enzymes"/>
    <property type="match status" value="1"/>
</dbReference>
<dbReference type="CDD" id="cd20777">
    <property type="entry name" value="8prop_heme-binding_NirN"/>
    <property type="match status" value="1"/>
</dbReference>
<evidence type="ECO:0000313" key="12">
    <source>
        <dbReference type="Proteomes" id="UP001364156"/>
    </source>
</evidence>
<reference evidence="11 12" key="1">
    <citation type="submission" date="2023-10" db="EMBL/GenBank/DDBJ databases">
        <title>Roseovarius strain S88 nov., isolated from a marine algae.</title>
        <authorList>
            <person name="Lee M.W."/>
            <person name="Lee J.K."/>
            <person name="Kim J.M."/>
            <person name="Choi D.G."/>
            <person name="Baek J.H."/>
            <person name="Bayburt H."/>
            <person name="Jung J.J."/>
            <person name="Han D.M."/>
            <person name="Jeon C.O."/>
        </authorList>
    </citation>
    <scope>NUCLEOTIDE SEQUENCE [LARGE SCALE GENOMIC DNA]</scope>
    <source>
        <strain evidence="11 12">S88</strain>
    </source>
</reference>
<dbReference type="InterPro" id="IPR009056">
    <property type="entry name" value="Cyt_c-like_dom"/>
</dbReference>
<dbReference type="SMART" id="SM00729">
    <property type="entry name" value="Elp3"/>
    <property type="match status" value="1"/>
</dbReference>
<dbReference type="NCBIfam" id="TIGR04051">
    <property type="entry name" value="rSAM_NirJ"/>
    <property type="match status" value="1"/>
</dbReference>
<dbReference type="Pfam" id="PF02239">
    <property type="entry name" value="Cytochrom_D1"/>
    <property type="match status" value="1"/>
</dbReference>
<evidence type="ECO:0000259" key="10">
    <source>
        <dbReference type="PROSITE" id="PS51918"/>
    </source>
</evidence>
<sequence length="906" mass="100274">MFRLSQYMEQLITPTPVRQRRGDVRPVVIWNLTRRCNLKCRHCYTTSADVPFPGELSTEKVIEVLDDLAGFKLPALILSGGEPLSRPDFFEIAAYARKRFRYLALSTNGTKIEGEVAEKVAEIGFNYVGISIDGVGKTNDWFRGKEGAFEDALTGVRNCKELGIKVGLRFTPTDENAEQLSEILDLCEAEGIDKFYMSHLVYAGRGNKNRGEDAGHIRARTAVNLLIDRAWRALKEGRHFEVVTGNNDADAVLFLNWVRDNFAEEQAAHVEKHLIAWGGNSSGVGVANIDPTGKVHPDTYWSDYTIGNVKQTPFTELWTGNDEMLALLRTRPRPLEGRCGACAHKDVCGGNTRIRALQLTGNPWAEDPACYLNDAEIGVDTDMPRLEVTTFKGKNMIRSIVFSSVFCALGSVVAAAEPEVLFATHCAVCHGDDRLGGLGPALIPESLRRLKGDKLEAVITHGRDATQMPAFGDQLSTEDIATLAAFLHEPLPEIPVWDAAKIESTLIVNEDYTAPTGPEHKADPLNLFVVVETGDHHISVLDGDTMEVLNRLPTPLAVHGGPKFSPDGRYVFVMSRDGWVQKVDLWNMSEVARVRAGVNSRNIAMSGDGKWLAVANYLPMTLTILSTEDLSVAEVKDIVGKNGEASRVSAVYQAPPRESFVLALKDVPEIWEVFYGEDPPFYGFVHDFRDEGPLGYDEPFPVRQITLPDVLDDFFFSQDYEYVMGASRDGQGGQVVDLVIGHKIADLDLPGMPHLGSGITWERDGTTVMATPHLRDGVLSVIDMENWETVDQITTEGPGFFLRSHENSNYLWADVFFGPNRDVMHVIDKQSLEIVKTLRPAPGKTAAHVEFDRYGKYALVSLWDQDGAVIVYDAATLEEIKRLPMVKPSGKYNVFNKITFSAGTSH</sequence>
<organism evidence="11 12">
    <name type="scientific">Roseovarius phycicola</name>
    <dbReference type="NCBI Taxonomy" id="3080976"/>
    <lineage>
        <taxon>Bacteria</taxon>
        <taxon>Pseudomonadati</taxon>
        <taxon>Pseudomonadota</taxon>
        <taxon>Alphaproteobacteria</taxon>
        <taxon>Rhodobacterales</taxon>
        <taxon>Roseobacteraceae</taxon>
        <taxon>Roseovarius</taxon>
    </lineage>
</organism>
<dbReference type="SFLD" id="SFLDG01386">
    <property type="entry name" value="main_SPASM_domain-containing"/>
    <property type="match status" value="1"/>
</dbReference>
<dbReference type="PROSITE" id="PS51918">
    <property type="entry name" value="RADICAL_SAM"/>
    <property type="match status" value="1"/>
</dbReference>
<keyword evidence="4 8" id="KW-0479">Metal-binding</keyword>
<dbReference type="CDD" id="cd21123">
    <property type="entry name" value="SPASM_MftC-like"/>
    <property type="match status" value="1"/>
</dbReference>
<protein>
    <submittedName>
        <fullName evidence="11">Heme d1 biosynthesis radical SAM protein NirJ</fullName>
    </submittedName>
</protein>
<evidence type="ECO:0000256" key="4">
    <source>
        <dbReference type="ARBA" id="ARBA00022723"/>
    </source>
</evidence>
<dbReference type="Pfam" id="PF04055">
    <property type="entry name" value="Radical_SAM"/>
    <property type="match status" value="1"/>
</dbReference>
<dbReference type="PROSITE" id="PS51007">
    <property type="entry name" value="CYTC"/>
    <property type="match status" value="1"/>
</dbReference>